<evidence type="ECO:0000256" key="1">
    <source>
        <dbReference type="ARBA" id="ARBA00004389"/>
    </source>
</evidence>
<feature type="compositionally biased region" description="Basic and acidic residues" evidence="8">
    <location>
        <begin position="22"/>
        <end position="42"/>
    </location>
</feature>
<protein>
    <recommendedName>
        <fullName evidence="3">Triple QxxK/R motif-containing protein</fullName>
    </recommendedName>
</protein>
<sequence>MGRDRGLSKGKKDSFSYQPPVDHYRKTIGKQDYKKSRTELKESKKRAQSKKTTSKTYREIGKMLAVLIAALSLGYFISYVFLTQGISSLWSLPLK</sequence>
<keyword evidence="5" id="KW-0256">Endoplasmic reticulum</keyword>
<dbReference type="EMBL" id="GADI01007535">
    <property type="protein sequence ID" value="JAA66273.1"/>
    <property type="molecule type" value="mRNA"/>
</dbReference>
<comment type="subcellular location">
    <subcellularLocation>
        <location evidence="1">Endoplasmic reticulum membrane</location>
        <topology evidence="1">Single-pass membrane protein</topology>
    </subcellularLocation>
</comment>
<dbReference type="PANTHER" id="PTHR20583">
    <property type="entry name" value="TRIPLE QXXK/R MOTIF-CONTAINING PROTEIN"/>
    <property type="match status" value="1"/>
</dbReference>
<dbReference type="GO" id="GO:0005789">
    <property type="term" value="C:endoplasmic reticulum membrane"/>
    <property type="evidence" value="ECO:0007669"/>
    <property type="project" value="UniProtKB-SubCell"/>
</dbReference>
<keyword evidence="6 9" id="KW-1133">Transmembrane helix</keyword>
<feature type="transmembrane region" description="Helical" evidence="9">
    <location>
        <begin position="60"/>
        <end position="82"/>
    </location>
</feature>
<evidence type="ECO:0000256" key="9">
    <source>
        <dbReference type="SAM" id="Phobius"/>
    </source>
</evidence>
<evidence type="ECO:0000256" key="7">
    <source>
        <dbReference type="ARBA" id="ARBA00023136"/>
    </source>
</evidence>
<accession>A0A0K8R5Y3</accession>
<feature type="compositionally biased region" description="Basic and acidic residues" evidence="8">
    <location>
        <begin position="1"/>
        <end position="14"/>
    </location>
</feature>
<dbReference type="PANTHER" id="PTHR20583:SF1">
    <property type="entry name" value="TRIPLE QXXK_R MOTIF-CONTAINING PROTEIN"/>
    <property type="match status" value="1"/>
</dbReference>
<evidence type="ECO:0000313" key="10">
    <source>
        <dbReference type="EMBL" id="JAA66273.1"/>
    </source>
</evidence>
<evidence type="ECO:0000256" key="4">
    <source>
        <dbReference type="ARBA" id="ARBA00022692"/>
    </source>
</evidence>
<comment type="similarity">
    <text evidence="2">Belongs to the TRIQK family.</text>
</comment>
<keyword evidence="4 9" id="KW-0812">Transmembrane</keyword>
<feature type="compositionally biased region" description="Basic residues" evidence="8">
    <location>
        <begin position="43"/>
        <end position="53"/>
    </location>
</feature>
<proteinExistence type="evidence at transcript level"/>
<evidence type="ECO:0000256" key="6">
    <source>
        <dbReference type="ARBA" id="ARBA00022989"/>
    </source>
</evidence>
<evidence type="ECO:0000256" key="3">
    <source>
        <dbReference type="ARBA" id="ARBA00014257"/>
    </source>
</evidence>
<dbReference type="AlphaFoldDB" id="A0A0K8R5Y3"/>
<evidence type="ECO:0000256" key="2">
    <source>
        <dbReference type="ARBA" id="ARBA00007709"/>
    </source>
</evidence>
<name>A0A0K8R5Y3_IXORI</name>
<organism evidence="10">
    <name type="scientific">Ixodes ricinus</name>
    <name type="common">Common tick</name>
    <name type="synonym">Acarus ricinus</name>
    <dbReference type="NCBI Taxonomy" id="34613"/>
    <lineage>
        <taxon>Eukaryota</taxon>
        <taxon>Metazoa</taxon>
        <taxon>Ecdysozoa</taxon>
        <taxon>Arthropoda</taxon>
        <taxon>Chelicerata</taxon>
        <taxon>Arachnida</taxon>
        <taxon>Acari</taxon>
        <taxon>Parasitiformes</taxon>
        <taxon>Ixodida</taxon>
        <taxon>Ixodoidea</taxon>
        <taxon>Ixodidae</taxon>
        <taxon>Ixodinae</taxon>
        <taxon>Ixodes</taxon>
    </lineage>
</organism>
<reference evidence="10" key="1">
    <citation type="submission" date="2012-12" db="EMBL/GenBank/DDBJ databases">
        <title>Identification and characterization of a phenylalanine ammonia-lyase gene family in Isatis indigotica Fort.</title>
        <authorList>
            <person name="Liu Q."/>
            <person name="Chen J."/>
            <person name="Zhou X."/>
            <person name="Di P."/>
            <person name="Xiao Y."/>
            <person name="Xuan H."/>
            <person name="Zhang L."/>
            <person name="Chen W."/>
        </authorList>
    </citation>
    <scope>NUCLEOTIDE SEQUENCE</scope>
    <source>
        <tissue evidence="10">Salivary gland</tissue>
    </source>
</reference>
<evidence type="ECO:0000256" key="8">
    <source>
        <dbReference type="SAM" id="MobiDB-lite"/>
    </source>
</evidence>
<keyword evidence="7 9" id="KW-0472">Membrane</keyword>
<feature type="region of interest" description="Disordered" evidence="8">
    <location>
        <begin position="1"/>
        <end position="55"/>
    </location>
</feature>
<dbReference type="InterPro" id="IPR024842">
    <property type="entry name" value="TRIQK"/>
</dbReference>
<evidence type="ECO:0000256" key="5">
    <source>
        <dbReference type="ARBA" id="ARBA00022824"/>
    </source>
</evidence>
<dbReference type="Pfam" id="PF15168">
    <property type="entry name" value="TRIQK"/>
    <property type="match status" value="1"/>
</dbReference>